<dbReference type="RefSeq" id="WP_096892960.1">
    <property type="nucleotide sequence ID" value="NZ_BAOS01000004.1"/>
</dbReference>
<dbReference type="InterPro" id="IPR025943">
    <property type="entry name" value="Sigma_54_int_dom_ATP-bd_2"/>
</dbReference>
<dbReference type="PANTHER" id="PTHR32071:SF113">
    <property type="entry name" value="ALGINATE BIOSYNTHESIS TRANSCRIPTIONAL REGULATORY PROTEIN ALGB"/>
    <property type="match status" value="1"/>
</dbReference>
<dbReference type="Proteomes" id="UP000218542">
    <property type="component" value="Unassembled WGS sequence"/>
</dbReference>
<evidence type="ECO:0000256" key="4">
    <source>
        <dbReference type="ARBA" id="ARBA00023125"/>
    </source>
</evidence>
<evidence type="ECO:0000259" key="8">
    <source>
        <dbReference type="PROSITE" id="PS50110"/>
    </source>
</evidence>
<dbReference type="SUPFAM" id="SSF52540">
    <property type="entry name" value="P-loop containing nucleoside triphosphate hydrolases"/>
    <property type="match status" value="1"/>
</dbReference>
<dbReference type="InterPro" id="IPR035965">
    <property type="entry name" value="PAS-like_dom_sf"/>
</dbReference>
<feature type="domain" description="PAS" evidence="9">
    <location>
        <begin position="130"/>
        <end position="177"/>
    </location>
</feature>
<dbReference type="InterPro" id="IPR000014">
    <property type="entry name" value="PAS"/>
</dbReference>
<dbReference type="Pfam" id="PF00158">
    <property type="entry name" value="Sigma54_activat"/>
    <property type="match status" value="1"/>
</dbReference>
<dbReference type="Gene3D" id="3.40.50.2300">
    <property type="match status" value="1"/>
</dbReference>
<dbReference type="Pfam" id="PF00072">
    <property type="entry name" value="Response_reg"/>
    <property type="match status" value="1"/>
</dbReference>
<gene>
    <name evidence="10" type="ORF">SCALIN_C04_0318</name>
</gene>
<dbReference type="PROSITE" id="PS00675">
    <property type="entry name" value="SIGMA54_INTERACT_1"/>
    <property type="match status" value="1"/>
</dbReference>
<dbReference type="SMART" id="SM00091">
    <property type="entry name" value="PAS"/>
    <property type="match status" value="1"/>
</dbReference>
<dbReference type="OrthoDB" id="9807827at2"/>
<dbReference type="PANTHER" id="PTHR32071">
    <property type="entry name" value="TRANSCRIPTIONAL REGULATORY PROTEIN"/>
    <property type="match status" value="1"/>
</dbReference>
<proteinExistence type="predicted"/>
<keyword evidence="3" id="KW-0805">Transcription regulation</keyword>
<evidence type="ECO:0000259" key="7">
    <source>
        <dbReference type="PROSITE" id="PS50045"/>
    </source>
</evidence>
<dbReference type="Gene3D" id="3.30.450.20">
    <property type="entry name" value="PAS domain"/>
    <property type="match status" value="1"/>
</dbReference>
<dbReference type="SMART" id="SM00448">
    <property type="entry name" value="REC"/>
    <property type="match status" value="1"/>
</dbReference>
<keyword evidence="5" id="KW-0804">Transcription</keyword>
<dbReference type="PRINTS" id="PR01590">
    <property type="entry name" value="HTHFIS"/>
</dbReference>
<evidence type="ECO:0000256" key="6">
    <source>
        <dbReference type="PROSITE-ProRule" id="PRU00169"/>
    </source>
</evidence>
<dbReference type="InterPro" id="IPR009057">
    <property type="entry name" value="Homeodomain-like_sf"/>
</dbReference>
<dbReference type="SUPFAM" id="SSF52172">
    <property type="entry name" value="CheY-like"/>
    <property type="match status" value="1"/>
</dbReference>
<dbReference type="Pfam" id="PF25601">
    <property type="entry name" value="AAA_lid_14"/>
    <property type="match status" value="1"/>
</dbReference>
<accession>A0A286TV84</accession>
<dbReference type="InterPro" id="IPR011006">
    <property type="entry name" value="CheY-like_superfamily"/>
</dbReference>
<keyword evidence="2" id="KW-0067">ATP-binding</keyword>
<dbReference type="Pfam" id="PF13426">
    <property type="entry name" value="PAS_9"/>
    <property type="match status" value="1"/>
</dbReference>
<dbReference type="CDD" id="cd00130">
    <property type="entry name" value="PAS"/>
    <property type="match status" value="1"/>
</dbReference>
<dbReference type="SMART" id="SM00382">
    <property type="entry name" value="AAA"/>
    <property type="match status" value="1"/>
</dbReference>
<dbReference type="SUPFAM" id="SSF55785">
    <property type="entry name" value="PYP-like sensor domain (PAS domain)"/>
    <property type="match status" value="1"/>
</dbReference>
<dbReference type="PROSITE" id="PS50045">
    <property type="entry name" value="SIGMA54_INTERACT_4"/>
    <property type="match status" value="1"/>
</dbReference>
<dbReference type="CDD" id="cd00009">
    <property type="entry name" value="AAA"/>
    <property type="match status" value="1"/>
</dbReference>
<dbReference type="PROSITE" id="PS00676">
    <property type="entry name" value="SIGMA54_INTERACT_2"/>
    <property type="match status" value="1"/>
</dbReference>
<dbReference type="InterPro" id="IPR002078">
    <property type="entry name" value="Sigma_54_int"/>
</dbReference>
<dbReference type="InterPro" id="IPR001789">
    <property type="entry name" value="Sig_transdc_resp-reg_receiver"/>
</dbReference>
<dbReference type="InterPro" id="IPR002197">
    <property type="entry name" value="HTH_Fis"/>
</dbReference>
<comment type="caution">
    <text evidence="10">The sequence shown here is derived from an EMBL/GenBank/DDBJ whole genome shotgun (WGS) entry which is preliminary data.</text>
</comment>
<evidence type="ECO:0000313" key="10">
    <source>
        <dbReference type="EMBL" id="GAX59830.1"/>
    </source>
</evidence>
<dbReference type="InterPro" id="IPR027417">
    <property type="entry name" value="P-loop_NTPase"/>
</dbReference>
<evidence type="ECO:0000256" key="1">
    <source>
        <dbReference type="ARBA" id="ARBA00022741"/>
    </source>
</evidence>
<keyword evidence="4" id="KW-0238">DNA-binding</keyword>
<dbReference type="Gene3D" id="1.10.10.60">
    <property type="entry name" value="Homeodomain-like"/>
    <property type="match status" value="1"/>
</dbReference>
<dbReference type="PROSITE" id="PS50110">
    <property type="entry name" value="RESPONSE_REGULATORY"/>
    <property type="match status" value="1"/>
</dbReference>
<dbReference type="GO" id="GO:0043565">
    <property type="term" value="F:sequence-specific DNA binding"/>
    <property type="evidence" value="ECO:0007669"/>
    <property type="project" value="InterPro"/>
</dbReference>
<evidence type="ECO:0000256" key="2">
    <source>
        <dbReference type="ARBA" id="ARBA00022840"/>
    </source>
</evidence>
<dbReference type="PROSITE" id="PS50112">
    <property type="entry name" value="PAS"/>
    <property type="match status" value="1"/>
</dbReference>
<feature type="modified residue" description="4-aspartylphosphate" evidence="6">
    <location>
        <position position="53"/>
    </location>
</feature>
<dbReference type="Gene3D" id="3.40.50.300">
    <property type="entry name" value="P-loop containing nucleotide triphosphate hydrolases"/>
    <property type="match status" value="1"/>
</dbReference>
<sequence>MKAKILIIDDEKSIRITVKEFLLKEGHDVFEAESFEETIQIIDKEHIDVVLSDIVLKEKSGIDILRNVNEKRLNCPVIMFTGVRSIDSASEAVRLGAFDYIAKPLEKERLLRVVNLALSHKTLVDERNRNHANLKAIFLSVKDAIIAVDMDLRIIEINEGARNICGIECEDALGMTLEDSIRGLCCGHCIEAINKTILEKLPVETHRTECEHKEHQGQLVSLNTYPLIDEKDGRFGCVMVVKDETHVSNLEKEMGKRQRFFKITGDSIKMQRIYSLMENLYNIDTTVLITGESGTGKGLIAEALHYGGIRSHGPFVKVDCSALTETLLESELFGHTKGAFTGAVKDKIGRFKKADGGTLFLDEIGDVSLGVQQRLLRVIQDKEFECVGDSTPVKVDVRIVTATNQNLKEKVRRGKFREDLYYRLKVVTLSPPPLRDRIEDIPLLVDNFVEKFNHKLKKSISTISNDVYKIFMEYEWPGNIRELENALEHSFVVCNTGVITVKDLPIELREKISFHVIDEKSEECYRVLQVLEKTNWNKTTTAKLLGLSRRTVYNKIKECNLHPEKPSI</sequence>
<keyword evidence="1" id="KW-0547">Nucleotide-binding</keyword>
<evidence type="ECO:0000256" key="5">
    <source>
        <dbReference type="ARBA" id="ARBA00023163"/>
    </source>
</evidence>
<dbReference type="GO" id="GO:0006355">
    <property type="term" value="P:regulation of DNA-templated transcription"/>
    <property type="evidence" value="ECO:0007669"/>
    <property type="project" value="InterPro"/>
</dbReference>
<keyword evidence="11" id="KW-1185">Reference proteome</keyword>
<dbReference type="Gene3D" id="1.10.8.60">
    <property type="match status" value="1"/>
</dbReference>
<dbReference type="AlphaFoldDB" id="A0A286TV84"/>
<organism evidence="10 11">
    <name type="scientific">Candidatus Scalindua japonica</name>
    <dbReference type="NCBI Taxonomy" id="1284222"/>
    <lineage>
        <taxon>Bacteria</taxon>
        <taxon>Pseudomonadati</taxon>
        <taxon>Planctomycetota</taxon>
        <taxon>Candidatus Brocadiia</taxon>
        <taxon>Candidatus Brocadiales</taxon>
        <taxon>Candidatus Scalinduaceae</taxon>
        <taxon>Candidatus Scalindua</taxon>
    </lineage>
</organism>
<reference evidence="11" key="1">
    <citation type="journal article" date="2017" name="Environ. Microbiol. Rep.">
        <title>Genetic Diversity of Marine Anaerobic Ammonium-Oxidizing Bacteria as Revealed by Genomic and Proteomic Analyses of 'Candidatus Scalindua japonica'.</title>
        <authorList>
            <person name="Oshiki M."/>
            <person name="Mizuto K."/>
            <person name="Kimura Z."/>
            <person name="Kindaichi T."/>
            <person name="Satoh H."/>
            <person name="Okabe S."/>
        </authorList>
    </citation>
    <scope>NUCLEOTIDE SEQUENCE [LARGE SCALE GENOMIC DNA]</scope>
    <source>
        <strain evidence="11">husup-a2</strain>
    </source>
</reference>
<evidence type="ECO:0000256" key="3">
    <source>
        <dbReference type="ARBA" id="ARBA00023015"/>
    </source>
</evidence>
<dbReference type="NCBIfam" id="TIGR00229">
    <property type="entry name" value="sensory_box"/>
    <property type="match status" value="1"/>
</dbReference>
<evidence type="ECO:0000259" key="9">
    <source>
        <dbReference type="PROSITE" id="PS50112"/>
    </source>
</evidence>
<dbReference type="FunFam" id="3.40.50.300:FF:000006">
    <property type="entry name" value="DNA-binding transcriptional regulator NtrC"/>
    <property type="match status" value="1"/>
</dbReference>
<dbReference type="InterPro" id="IPR003593">
    <property type="entry name" value="AAA+_ATPase"/>
</dbReference>
<dbReference type="GO" id="GO:0005524">
    <property type="term" value="F:ATP binding"/>
    <property type="evidence" value="ECO:0007669"/>
    <property type="project" value="UniProtKB-KW"/>
</dbReference>
<dbReference type="InterPro" id="IPR058031">
    <property type="entry name" value="AAA_lid_NorR"/>
</dbReference>
<dbReference type="PROSITE" id="PS00688">
    <property type="entry name" value="SIGMA54_INTERACT_3"/>
    <property type="match status" value="1"/>
</dbReference>
<dbReference type="GO" id="GO:0000160">
    <property type="term" value="P:phosphorelay signal transduction system"/>
    <property type="evidence" value="ECO:0007669"/>
    <property type="project" value="InterPro"/>
</dbReference>
<name>A0A286TV84_9BACT</name>
<feature type="domain" description="Response regulatory" evidence="8">
    <location>
        <begin position="4"/>
        <end position="118"/>
    </location>
</feature>
<dbReference type="InterPro" id="IPR025662">
    <property type="entry name" value="Sigma_54_int_dom_ATP-bd_1"/>
</dbReference>
<dbReference type="SUPFAM" id="SSF46689">
    <property type="entry name" value="Homeodomain-like"/>
    <property type="match status" value="1"/>
</dbReference>
<dbReference type="EMBL" id="BAOS01000004">
    <property type="protein sequence ID" value="GAX59830.1"/>
    <property type="molecule type" value="Genomic_DNA"/>
</dbReference>
<protein>
    <submittedName>
        <fullName evidence="10">Transcriptional regulator</fullName>
    </submittedName>
</protein>
<dbReference type="Pfam" id="PF02954">
    <property type="entry name" value="HTH_8"/>
    <property type="match status" value="1"/>
</dbReference>
<keyword evidence="6" id="KW-0597">Phosphoprotein</keyword>
<feature type="domain" description="Sigma-54 factor interaction" evidence="7">
    <location>
        <begin position="263"/>
        <end position="492"/>
    </location>
</feature>
<dbReference type="InterPro" id="IPR025944">
    <property type="entry name" value="Sigma_54_int_dom_CS"/>
</dbReference>
<evidence type="ECO:0000313" key="11">
    <source>
        <dbReference type="Proteomes" id="UP000218542"/>
    </source>
</evidence>